<name>A0A645BGW1_9ZZZZ</name>
<dbReference type="SUPFAM" id="SSF52821">
    <property type="entry name" value="Rhodanese/Cell cycle control phosphatase"/>
    <property type="match status" value="1"/>
</dbReference>
<dbReference type="EMBL" id="VSSQ01020054">
    <property type="protein sequence ID" value="MPM64615.1"/>
    <property type="molecule type" value="Genomic_DNA"/>
</dbReference>
<evidence type="ECO:0000313" key="3">
    <source>
        <dbReference type="EMBL" id="MPM64615.1"/>
    </source>
</evidence>
<feature type="transmembrane region" description="Helical" evidence="1">
    <location>
        <begin position="6"/>
        <end position="25"/>
    </location>
</feature>
<dbReference type="GO" id="GO:0004792">
    <property type="term" value="F:thiosulfate-cyanide sulfurtransferase activity"/>
    <property type="evidence" value="ECO:0007669"/>
    <property type="project" value="InterPro"/>
</dbReference>
<evidence type="ECO:0000256" key="1">
    <source>
        <dbReference type="SAM" id="Phobius"/>
    </source>
</evidence>
<gene>
    <name evidence="3" type="ORF">SDC9_111502</name>
</gene>
<accession>A0A645BGW1</accession>
<dbReference type="Pfam" id="PF00581">
    <property type="entry name" value="Rhodanese"/>
    <property type="match status" value="1"/>
</dbReference>
<reference evidence="3" key="1">
    <citation type="submission" date="2019-08" db="EMBL/GenBank/DDBJ databases">
        <authorList>
            <person name="Kucharzyk K."/>
            <person name="Murdoch R.W."/>
            <person name="Higgins S."/>
            <person name="Loffler F."/>
        </authorList>
    </citation>
    <scope>NUCLEOTIDE SEQUENCE</scope>
</reference>
<proteinExistence type="predicted"/>
<sequence>MKKRPVLPLLIIGIGTVLILSAIYINTNLRTVSQAPQPLTSEEETFPEIPRVTLKDAFTAFQGGSAVFIDVRDADSYTNSHIPGAKSFPLAQLEDQLKKIGAETWIITYCT</sequence>
<feature type="domain" description="Rhodanese" evidence="2">
    <location>
        <begin position="62"/>
        <end position="111"/>
    </location>
</feature>
<dbReference type="PROSITE" id="PS50206">
    <property type="entry name" value="RHODANESE_3"/>
    <property type="match status" value="1"/>
</dbReference>
<dbReference type="InterPro" id="IPR001307">
    <property type="entry name" value="Thiosulphate_STrfase_CS"/>
</dbReference>
<dbReference type="AlphaFoldDB" id="A0A645BGW1"/>
<keyword evidence="1" id="KW-1133">Transmembrane helix</keyword>
<dbReference type="InterPro" id="IPR001763">
    <property type="entry name" value="Rhodanese-like_dom"/>
</dbReference>
<dbReference type="InterPro" id="IPR036873">
    <property type="entry name" value="Rhodanese-like_dom_sf"/>
</dbReference>
<dbReference type="PROSITE" id="PS00380">
    <property type="entry name" value="RHODANESE_1"/>
    <property type="match status" value="1"/>
</dbReference>
<protein>
    <recommendedName>
        <fullName evidence="2">Rhodanese domain-containing protein</fullName>
    </recommendedName>
</protein>
<keyword evidence="1" id="KW-0472">Membrane</keyword>
<organism evidence="3">
    <name type="scientific">bioreactor metagenome</name>
    <dbReference type="NCBI Taxonomy" id="1076179"/>
    <lineage>
        <taxon>unclassified sequences</taxon>
        <taxon>metagenomes</taxon>
        <taxon>ecological metagenomes</taxon>
    </lineage>
</organism>
<dbReference type="Gene3D" id="3.40.250.10">
    <property type="entry name" value="Rhodanese-like domain"/>
    <property type="match status" value="1"/>
</dbReference>
<comment type="caution">
    <text evidence="3">The sequence shown here is derived from an EMBL/GenBank/DDBJ whole genome shotgun (WGS) entry which is preliminary data.</text>
</comment>
<dbReference type="CDD" id="cd00158">
    <property type="entry name" value="RHOD"/>
    <property type="match status" value="1"/>
</dbReference>
<keyword evidence="1" id="KW-0812">Transmembrane</keyword>
<evidence type="ECO:0000259" key="2">
    <source>
        <dbReference type="PROSITE" id="PS50206"/>
    </source>
</evidence>